<keyword evidence="3" id="KW-1185">Reference proteome</keyword>
<dbReference type="InterPro" id="IPR025398">
    <property type="entry name" value="DUF4371"/>
</dbReference>
<dbReference type="AlphaFoldDB" id="A0AAV9LEU6"/>
<reference evidence="2 3" key="1">
    <citation type="submission" date="2023-10" db="EMBL/GenBank/DDBJ databases">
        <title>Genome-Wide Identification Analysis in wild type Solanum Pinnatisectum Reveals Some Genes Defensing Phytophthora Infestans.</title>
        <authorList>
            <person name="Sun C."/>
        </authorList>
    </citation>
    <scope>NUCLEOTIDE SEQUENCE [LARGE SCALE GENOMIC DNA]</scope>
    <source>
        <strain evidence="2">LQN</strain>
        <tissue evidence="2">Leaf</tissue>
    </source>
</reference>
<dbReference type="InterPro" id="IPR055298">
    <property type="entry name" value="AtLOH3-like"/>
</dbReference>
<dbReference type="PANTHER" id="PTHR11697">
    <property type="entry name" value="GENERAL TRANSCRIPTION FACTOR 2-RELATED ZINC FINGER PROTEIN"/>
    <property type="match status" value="1"/>
</dbReference>
<dbReference type="PANTHER" id="PTHR11697:SF230">
    <property type="entry name" value="ZINC FINGER, MYM DOMAIN CONTAINING 1"/>
    <property type="match status" value="1"/>
</dbReference>
<accession>A0AAV9LEU6</accession>
<sequence length="203" mass="22803">MICSTIQKEIVDACTKETIKAIIKDLDGDYFGILVDESKDISHKEQMTLVLRYVNKNGELIESFLGIVHVGDTSARSLQKVIYSLLLDHSLCLSRLRGQGYDGASNMQGEKNGLKSLILQDAPSAYYIHCFAHQLQLTLVALSKKHPNELNNRFDVVTSDLLLGMASLNLVDSFANFSKSRIMKLAEYYKSEFGDNELRDLSY</sequence>
<evidence type="ECO:0000313" key="3">
    <source>
        <dbReference type="Proteomes" id="UP001311915"/>
    </source>
</evidence>
<dbReference type="EMBL" id="JAWPEI010000006">
    <property type="protein sequence ID" value="KAK4724241.1"/>
    <property type="molecule type" value="Genomic_DNA"/>
</dbReference>
<evidence type="ECO:0000259" key="1">
    <source>
        <dbReference type="Pfam" id="PF14291"/>
    </source>
</evidence>
<dbReference type="InterPro" id="IPR012337">
    <property type="entry name" value="RNaseH-like_sf"/>
</dbReference>
<comment type="caution">
    <text evidence="2">The sequence shown here is derived from an EMBL/GenBank/DDBJ whole genome shotgun (WGS) entry which is preliminary data.</text>
</comment>
<dbReference type="Proteomes" id="UP001311915">
    <property type="component" value="Unassembled WGS sequence"/>
</dbReference>
<dbReference type="SUPFAM" id="SSF53098">
    <property type="entry name" value="Ribonuclease H-like"/>
    <property type="match status" value="1"/>
</dbReference>
<protein>
    <recommendedName>
        <fullName evidence="1">DUF4371 domain-containing protein</fullName>
    </recommendedName>
</protein>
<dbReference type="Pfam" id="PF14291">
    <property type="entry name" value="DUF4371"/>
    <property type="match status" value="1"/>
</dbReference>
<evidence type="ECO:0000313" key="2">
    <source>
        <dbReference type="EMBL" id="KAK4724241.1"/>
    </source>
</evidence>
<proteinExistence type="predicted"/>
<feature type="domain" description="DUF4371" evidence="1">
    <location>
        <begin position="1"/>
        <end position="113"/>
    </location>
</feature>
<organism evidence="2 3">
    <name type="scientific">Solanum pinnatisectum</name>
    <name type="common">tansyleaf nightshade</name>
    <dbReference type="NCBI Taxonomy" id="50273"/>
    <lineage>
        <taxon>Eukaryota</taxon>
        <taxon>Viridiplantae</taxon>
        <taxon>Streptophyta</taxon>
        <taxon>Embryophyta</taxon>
        <taxon>Tracheophyta</taxon>
        <taxon>Spermatophyta</taxon>
        <taxon>Magnoliopsida</taxon>
        <taxon>eudicotyledons</taxon>
        <taxon>Gunneridae</taxon>
        <taxon>Pentapetalae</taxon>
        <taxon>asterids</taxon>
        <taxon>lamiids</taxon>
        <taxon>Solanales</taxon>
        <taxon>Solanaceae</taxon>
        <taxon>Solanoideae</taxon>
        <taxon>Solaneae</taxon>
        <taxon>Solanum</taxon>
    </lineage>
</organism>
<gene>
    <name evidence="2" type="ORF">R3W88_027020</name>
</gene>
<name>A0AAV9LEU6_9SOLN</name>